<dbReference type="InterPro" id="IPR051274">
    <property type="entry name" value="3-5_Exoribonuclease"/>
</dbReference>
<evidence type="ECO:0000256" key="2">
    <source>
        <dbReference type="ARBA" id="ARBA00022801"/>
    </source>
</evidence>
<keyword evidence="3" id="KW-0269">Exonuclease</keyword>
<gene>
    <name evidence="5" type="ORF">CLTHE_23910</name>
</gene>
<dbReference type="Pfam" id="PF00929">
    <property type="entry name" value="RNase_T"/>
    <property type="match status" value="1"/>
</dbReference>
<dbReference type="SUPFAM" id="SSF53098">
    <property type="entry name" value="Ribonuclease H-like"/>
    <property type="match status" value="1"/>
</dbReference>
<protein>
    <submittedName>
        <fullName evidence="5">Sporulation inhibitor KapD</fullName>
    </submittedName>
</protein>
<dbReference type="GO" id="GO:0000175">
    <property type="term" value="F:3'-5'-RNA exonuclease activity"/>
    <property type="evidence" value="ECO:0007669"/>
    <property type="project" value="InterPro"/>
</dbReference>
<evidence type="ECO:0000256" key="3">
    <source>
        <dbReference type="ARBA" id="ARBA00022839"/>
    </source>
</evidence>
<evidence type="ECO:0000313" key="6">
    <source>
        <dbReference type="Proteomes" id="UP000191448"/>
    </source>
</evidence>
<reference evidence="5 6" key="1">
    <citation type="submission" date="2016-02" db="EMBL/GenBank/DDBJ databases">
        <title>Genome sequence of Clostridium thermobutyricum DSM 4928.</title>
        <authorList>
            <person name="Poehlein A."/>
            <person name="Daniel R."/>
        </authorList>
    </citation>
    <scope>NUCLEOTIDE SEQUENCE [LARGE SCALE GENOMIC DNA]</scope>
    <source>
        <strain evidence="5 6">DSM 4928</strain>
    </source>
</reference>
<keyword evidence="2" id="KW-0378">Hydrolase</keyword>
<evidence type="ECO:0000256" key="1">
    <source>
        <dbReference type="ARBA" id="ARBA00022722"/>
    </source>
</evidence>
<dbReference type="AlphaFoldDB" id="A0A1V4SU01"/>
<dbReference type="RefSeq" id="WP_080023614.1">
    <property type="nucleotide sequence ID" value="NZ_LTAY01000060.1"/>
</dbReference>
<proteinExistence type="predicted"/>
<dbReference type="PANTHER" id="PTHR23044:SF61">
    <property type="entry name" value="3'-5' EXORIBONUCLEASE 1-RELATED"/>
    <property type="match status" value="1"/>
</dbReference>
<dbReference type="EMBL" id="LTAY01000060">
    <property type="protein sequence ID" value="OPX46946.1"/>
    <property type="molecule type" value="Genomic_DNA"/>
</dbReference>
<evidence type="ECO:0000259" key="4">
    <source>
        <dbReference type="SMART" id="SM00479"/>
    </source>
</evidence>
<accession>A0A1V4SU01</accession>
<name>A0A1V4SU01_9CLOT</name>
<dbReference type="OrthoDB" id="159416at2"/>
<dbReference type="GO" id="GO:0003676">
    <property type="term" value="F:nucleic acid binding"/>
    <property type="evidence" value="ECO:0007669"/>
    <property type="project" value="InterPro"/>
</dbReference>
<dbReference type="Gene3D" id="3.30.420.10">
    <property type="entry name" value="Ribonuclease H-like superfamily/Ribonuclease H"/>
    <property type="match status" value="1"/>
</dbReference>
<dbReference type="InterPro" id="IPR036397">
    <property type="entry name" value="RNaseH_sf"/>
</dbReference>
<dbReference type="PANTHER" id="PTHR23044">
    <property type="entry name" value="3'-5' EXONUCLEASE ERI1-RELATED"/>
    <property type="match status" value="1"/>
</dbReference>
<dbReference type="CDD" id="cd06133">
    <property type="entry name" value="ERI-1_3'hExo_like"/>
    <property type="match status" value="1"/>
</dbReference>
<dbReference type="InterPro" id="IPR047201">
    <property type="entry name" value="ERI-1_3'hExo-like"/>
</dbReference>
<dbReference type="Proteomes" id="UP000191448">
    <property type="component" value="Unassembled WGS sequence"/>
</dbReference>
<comment type="caution">
    <text evidence="5">The sequence shown here is derived from an EMBL/GenBank/DDBJ whole genome shotgun (WGS) entry which is preliminary data.</text>
</comment>
<dbReference type="SMART" id="SM00479">
    <property type="entry name" value="EXOIII"/>
    <property type="match status" value="1"/>
</dbReference>
<dbReference type="InterPro" id="IPR012337">
    <property type="entry name" value="RNaseH-like_sf"/>
</dbReference>
<feature type="domain" description="Exonuclease" evidence="4">
    <location>
        <begin position="164"/>
        <end position="340"/>
    </location>
</feature>
<evidence type="ECO:0000313" key="5">
    <source>
        <dbReference type="EMBL" id="OPX46946.1"/>
    </source>
</evidence>
<keyword evidence="1" id="KW-0540">Nuclease</keyword>
<dbReference type="InterPro" id="IPR013520">
    <property type="entry name" value="Ribonucl_H"/>
</dbReference>
<organism evidence="5 6">
    <name type="scientific">Clostridium thermobutyricum DSM 4928</name>
    <dbReference type="NCBI Taxonomy" id="1121339"/>
    <lineage>
        <taxon>Bacteria</taxon>
        <taxon>Bacillati</taxon>
        <taxon>Bacillota</taxon>
        <taxon>Clostridia</taxon>
        <taxon>Eubacteriales</taxon>
        <taxon>Clostridiaceae</taxon>
        <taxon>Clostridium</taxon>
    </lineage>
</organism>
<sequence length="341" mass="40253">MKDKLGVYFCIEESYEKYRLNYAMKNVVTGKTFIKIKKTLKNDDVDSMTIESLEYILNNVLALININEIDKNSEVILFTNNEYALSILNNEFKEKHKNIKFFLEKINKISYKKIEKINKIINNERRVPITIYLKCKKASKEYRKLLKRNSTLTDMKEKIEITNNLVFFDFEMNCLSDFKSVEIISVGACKINTKTKEYNRFYSLVKPRGVKELTEKCIDITALKQEDIDLAEGFNEVFKNLEKWIDDENALYFYWGGNDISVLKNDYRRNMLKSNCAKSILKNNIDFQEVLCKDILKKEDMLSLNNALKEFNLSFEGKQHNSGDDAYNLYRLFMKLKKNHI</sequence>